<evidence type="ECO:0000313" key="2">
    <source>
        <dbReference type="Proteomes" id="UP000008845"/>
    </source>
</evidence>
<protein>
    <submittedName>
        <fullName evidence="1">Uncharacterized protein</fullName>
    </submittedName>
</protein>
<gene>
    <name evidence="1" type="ORF">SSUD12_1247</name>
</gene>
<evidence type="ECO:0000313" key="1">
    <source>
        <dbReference type="EMBL" id="AER19537.1"/>
    </source>
</evidence>
<dbReference type="Proteomes" id="UP000008845">
    <property type="component" value="Chromosome"/>
</dbReference>
<dbReference type="PATRIC" id="fig|1004952.3.peg.1218"/>
<dbReference type="KEGG" id="ssk:SSUD12_1247"/>
<reference evidence="1 2" key="1">
    <citation type="journal article" date="2011" name="BMC Genomics">
        <title>Comparative Genomic Analysis of Streptococcus suis reveals significant genomic diversity among different serotypes.</title>
        <authorList>
            <person name="Zhang A."/>
            <person name="Yang M."/>
            <person name="Hu P."/>
            <person name="Wu J."/>
            <person name="Chen B."/>
            <person name="Hua Y."/>
            <person name="Yu J."/>
            <person name="Chen H."/>
            <person name="Xiao J."/>
            <person name="Jin M."/>
        </authorList>
    </citation>
    <scope>NUCLEOTIDE SEQUENCE [LARGE SCALE GENOMIC DNA]</scope>
    <source>
        <strain evidence="1">D12</strain>
    </source>
</reference>
<name>G7SE68_STRSU</name>
<dbReference type="HOGENOM" id="CLU_3085390_0_0_9"/>
<sequence>MTIAEMSDYLELCLQGQTSLPERQQKLELKKKVLLTQLRELEEGSGKVLDHS</sequence>
<accession>G7SE68</accession>
<organism evidence="1 2">
    <name type="scientific">Streptococcus suis D12</name>
    <dbReference type="NCBI Taxonomy" id="1004952"/>
    <lineage>
        <taxon>Bacteria</taxon>
        <taxon>Bacillati</taxon>
        <taxon>Bacillota</taxon>
        <taxon>Bacilli</taxon>
        <taxon>Lactobacillales</taxon>
        <taxon>Streptococcaceae</taxon>
        <taxon>Streptococcus</taxon>
    </lineage>
</organism>
<proteinExistence type="predicted"/>
<dbReference type="AlphaFoldDB" id="G7SE68"/>
<dbReference type="EMBL" id="CP002644">
    <property type="protein sequence ID" value="AER19537.1"/>
    <property type="molecule type" value="Genomic_DNA"/>
</dbReference>